<gene>
    <name evidence="11" type="ORF">ACFSCT_01295</name>
</gene>
<comment type="pathway">
    <text evidence="1">Lipid metabolism.</text>
</comment>
<comment type="similarity">
    <text evidence="6">Belongs to the acetyltransferase family. OlsB subfamily.</text>
</comment>
<evidence type="ECO:0000256" key="1">
    <source>
        <dbReference type="ARBA" id="ARBA00005189"/>
    </source>
</evidence>
<dbReference type="EMBL" id="JBHUEN010000005">
    <property type="protein sequence ID" value="MFD1880347.1"/>
    <property type="molecule type" value="Genomic_DNA"/>
</dbReference>
<evidence type="ECO:0000256" key="7">
    <source>
        <dbReference type="ARBA" id="ARBA00039058"/>
    </source>
</evidence>
<organism evidence="11 12">
    <name type="scientific">Paracoccus pacificus</name>
    <dbReference type="NCBI Taxonomy" id="1463598"/>
    <lineage>
        <taxon>Bacteria</taxon>
        <taxon>Pseudomonadati</taxon>
        <taxon>Pseudomonadota</taxon>
        <taxon>Alphaproteobacteria</taxon>
        <taxon>Rhodobacterales</taxon>
        <taxon>Paracoccaceae</taxon>
        <taxon>Paracoccus</taxon>
    </lineage>
</organism>
<keyword evidence="2" id="KW-0444">Lipid biosynthesis</keyword>
<evidence type="ECO:0000256" key="6">
    <source>
        <dbReference type="ARBA" id="ARBA00038095"/>
    </source>
</evidence>
<dbReference type="Proteomes" id="UP001597213">
    <property type="component" value="Unassembled WGS sequence"/>
</dbReference>
<keyword evidence="4" id="KW-0443">Lipid metabolism</keyword>
<comment type="catalytic activity">
    <reaction evidence="10">
        <text>a (3R)-hydroxyacyl-[ACP] + L-ornithine = a lyso-ornithine lipid + holo-[ACP] + H(+)</text>
        <dbReference type="Rhea" id="RHEA:20633"/>
        <dbReference type="Rhea" id="RHEA-COMP:9685"/>
        <dbReference type="Rhea" id="RHEA-COMP:9945"/>
        <dbReference type="ChEBI" id="CHEBI:15378"/>
        <dbReference type="ChEBI" id="CHEBI:46911"/>
        <dbReference type="ChEBI" id="CHEBI:64479"/>
        <dbReference type="ChEBI" id="CHEBI:78827"/>
        <dbReference type="ChEBI" id="CHEBI:138482"/>
        <dbReference type="EC" id="2.3.2.30"/>
    </reaction>
    <physiologicalReaction direction="left-to-right" evidence="10">
        <dbReference type="Rhea" id="RHEA:20634"/>
    </physiologicalReaction>
</comment>
<evidence type="ECO:0000256" key="3">
    <source>
        <dbReference type="ARBA" id="ARBA00022679"/>
    </source>
</evidence>
<sequence>MVSLSKGHYTARFADGPHDIRRAQALRWLCFYGNRGLDSDADPAAEPDAETGQKLDQDRFDAICTHVLVEDQRDGELVCCFRFLSLSGGHDIGRTYSAQYYNLKRLEGFKGPMVEMGRFCIHPDRQDPNILRLAWAALTRLVDETQVRLLIGCSSFMGAEPATHAAALAMLRDRHLAPKRWLPRVKAPKVFRFARMLRRDLSDPRRGMREMPPLLRSYLLMGGWVSDHAVVDDRLNTMHVFTAVEIGAIPQGRVRVLRAVAG</sequence>
<dbReference type="PANTHER" id="PTHR37323">
    <property type="entry name" value="GCN5-RELATED N-ACETYLTRANSFERASE"/>
    <property type="match status" value="1"/>
</dbReference>
<accession>A0ABW4R2K0</accession>
<evidence type="ECO:0000313" key="12">
    <source>
        <dbReference type="Proteomes" id="UP001597213"/>
    </source>
</evidence>
<keyword evidence="3" id="KW-0808">Transferase</keyword>
<dbReference type="EC" id="2.3.2.30" evidence="7"/>
<evidence type="ECO:0000256" key="5">
    <source>
        <dbReference type="ARBA" id="ARBA00023315"/>
    </source>
</evidence>
<name>A0ABW4R2K0_9RHOB</name>
<evidence type="ECO:0000256" key="10">
    <source>
        <dbReference type="ARBA" id="ARBA00047785"/>
    </source>
</evidence>
<dbReference type="Gene3D" id="3.40.630.30">
    <property type="match status" value="1"/>
</dbReference>
<evidence type="ECO:0000256" key="9">
    <source>
        <dbReference type="ARBA" id="ARBA00045724"/>
    </source>
</evidence>
<protein>
    <recommendedName>
        <fullName evidence="8">L-ornithine N(alpha)-acyltransferase</fullName>
        <ecNumber evidence="7">2.3.2.30</ecNumber>
    </recommendedName>
</protein>
<evidence type="ECO:0000256" key="8">
    <source>
        <dbReference type="ARBA" id="ARBA00039866"/>
    </source>
</evidence>
<comment type="function">
    <text evidence="9">Catalyzes the first step in the biosynthesis of ornithine lipids, which are phosphorus-free membrane lipids. Catalyzes the 3-hydroxyacyl-acyl carrier protein-dependent acylation of ornithine to form lyso-ornithine lipid (LOL).</text>
</comment>
<dbReference type="InterPro" id="IPR052351">
    <property type="entry name" value="Ornithine_N-alpha-AT"/>
</dbReference>
<keyword evidence="5" id="KW-0012">Acyltransferase</keyword>
<evidence type="ECO:0000256" key="2">
    <source>
        <dbReference type="ARBA" id="ARBA00022516"/>
    </source>
</evidence>
<evidence type="ECO:0000256" key="4">
    <source>
        <dbReference type="ARBA" id="ARBA00023098"/>
    </source>
</evidence>
<dbReference type="RefSeq" id="WP_379139498.1">
    <property type="nucleotide sequence ID" value="NZ_JBHUEN010000005.1"/>
</dbReference>
<dbReference type="Pfam" id="PF13444">
    <property type="entry name" value="Acetyltransf_5"/>
    <property type="match status" value="1"/>
</dbReference>
<comment type="caution">
    <text evidence="11">The sequence shown here is derived from an EMBL/GenBank/DDBJ whole genome shotgun (WGS) entry which is preliminary data.</text>
</comment>
<proteinExistence type="inferred from homology"/>
<evidence type="ECO:0000313" key="11">
    <source>
        <dbReference type="EMBL" id="MFD1880347.1"/>
    </source>
</evidence>
<reference evidence="12" key="1">
    <citation type="journal article" date="2019" name="Int. J. Syst. Evol. Microbiol.">
        <title>The Global Catalogue of Microorganisms (GCM) 10K type strain sequencing project: providing services to taxonomists for standard genome sequencing and annotation.</title>
        <authorList>
            <consortium name="The Broad Institute Genomics Platform"/>
            <consortium name="The Broad Institute Genome Sequencing Center for Infectious Disease"/>
            <person name="Wu L."/>
            <person name="Ma J."/>
        </authorList>
    </citation>
    <scope>NUCLEOTIDE SEQUENCE [LARGE SCALE GENOMIC DNA]</scope>
    <source>
        <strain evidence="12">CCUG 56029</strain>
    </source>
</reference>
<dbReference type="PANTHER" id="PTHR37323:SF1">
    <property type="entry name" value="L-ORNITHINE N(ALPHA)-ACYLTRANSFERASE"/>
    <property type="match status" value="1"/>
</dbReference>
<dbReference type="InterPro" id="IPR016181">
    <property type="entry name" value="Acyl_CoA_acyltransferase"/>
</dbReference>
<keyword evidence="12" id="KW-1185">Reference proteome</keyword>
<dbReference type="SUPFAM" id="SSF55729">
    <property type="entry name" value="Acyl-CoA N-acyltransferases (Nat)"/>
    <property type="match status" value="1"/>
</dbReference>